<feature type="signal peptide" evidence="2">
    <location>
        <begin position="1"/>
        <end position="24"/>
    </location>
</feature>
<feature type="chain" id="PRO_5045254062" evidence="2">
    <location>
        <begin position="25"/>
        <end position="166"/>
    </location>
</feature>
<evidence type="ECO:0000313" key="4">
    <source>
        <dbReference type="Proteomes" id="UP001285263"/>
    </source>
</evidence>
<protein>
    <submittedName>
        <fullName evidence="3">Uncharacterized protein</fullName>
    </submittedName>
</protein>
<feature type="region of interest" description="Disordered" evidence="1">
    <location>
        <begin position="127"/>
        <end position="166"/>
    </location>
</feature>
<dbReference type="EMBL" id="JAXCLA010000006">
    <property type="protein sequence ID" value="MDY0746695.1"/>
    <property type="molecule type" value="Genomic_DNA"/>
</dbReference>
<accession>A0ABU5DK60</accession>
<evidence type="ECO:0000256" key="2">
    <source>
        <dbReference type="SAM" id="SignalP"/>
    </source>
</evidence>
<sequence length="166" mass="19528">MKKLLMSSLIGLAALGASVPAAQAADVGVSISVGEPGFYGRIDLGNAPRPQLIYSQPVWVERGPQRMEPIYLRVPVGYERNWGRYCHRYDACGRPVYFVRDNWYRNVYAPHYRDHYYRDSWHEARRDRDHDGVPDYRDRDGGHRRDRDNDGIPDRRDRHDHDDHRH</sequence>
<dbReference type="RefSeq" id="WP_320424641.1">
    <property type="nucleotide sequence ID" value="NZ_JAXCLA010000006.1"/>
</dbReference>
<keyword evidence="4" id="KW-1185">Reference proteome</keyword>
<comment type="caution">
    <text evidence="3">The sequence shown here is derived from an EMBL/GenBank/DDBJ whole genome shotgun (WGS) entry which is preliminary data.</text>
</comment>
<proteinExistence type="predicted"/>
<evidence type="ECO:0000256" key="1">
    <source>
        <dbReference type="SAM" id="MobiDB-lite"/>
    </source>
</evidence>
<evidence type="ECO:0000313" key="3">
    <source>
        <dbReference type="EMBL" id="MDY0746695.1"/>
    </source>
</evidence>
<organism evidence="3 4">
    <name type="scientific">Roseateles agri</name>
    <dbReference type="NCBI Taxonomy" id="3098619"/>
    <lineage>
        <taxon>Bacteria</taxon>
        <taxon>Pseudomonadati</taxon>
        <taxon>Pseudomonadota</taxon>
        <taxon>Betaproteobacteria</taxon>
        <taxon>Burkholderiales</taxon>
        <taxon>Sphaerotilaceae</taxon>
        <taxon>Roseateles</taxon>
    </lineage>
</organism>
<gene>
    <name evidence="3" type="ORF">SNE35_19440</name>
</gene>
<dbReference type="Proteomes" id="UP001285263">
    <property type="component" value="Unassembled WGS sequence"/>
</dbReference>
<name>A0ABU5DK60_9BURK</name>
<reference evidence="3 4" key="1">
    <citation type="submission" date="2023-11" db="EMBL/GenBank/DDBJ databases">
        <title>Paucibacter sp. nov., isolated from fresh soil in Korea.</title>
        <authorList>
            <person name="Le N.T.T."/>
        </authorList>
    </citation>
    <scope>NUCLEOTIDE SEQUENCE [LARGE SCALE GENOMIC DNA]</scope>
    <source>
        <strain evidence="3 4">R3-3</strain>
    </source>
</reference>
<keyword evidence="2" id="KW-0732">Signal</keyword>